<proteinExistence type="predicted"/>
<dbReference type="EMBL" id="GDJX01014478">
    <property type="protein sequence ID" value="JAT53458.1"/>
    <property type="molecule type" value="Transcribed_RNA"/>
</dbReference>
<evidence type="ECO:0000256" key="1">
    <source>
        <dbReference type="SAM" id="MobiDB-lite"/>
    </source>
</evidence>
<feature type="region of interest" description="Disordered" evidence="1">
    <location>
        <begin position="1"/>
        <end position="20"/>
    </location>
</feature>
<organism evidence="2">
    <name type="scientific">Anthurium amnicola</name>
    <dbReference type="NCBI Taxonomy" id="1678845"/>
    <lineage>
        <taxon>Eukaryota</taxon>
        <taxon>Viridiplantae</taxon>
        <taxon>Streptophyta</taxon>
        <taxon>Embryophyta</taxon>
        <taxon>Tracheophyta</taxon>
        <taxon>Spermatophyta</taxon>
        <taxon>Magnoliopsida</taxon>
        <taxon>Liliopsida</taxon>
        <taxon>Araceae</taxon>
        <taxon>Pothoideae</taxon>
        <taxon>Potheae</taxon>
        <taxon>Anthurium</taxon>
    </lineage>
</organism>
<feature type="compositionally biased region" description="Basic and acidic residues" evidence="1">
    <location>
        <begin position="1"/>
        <end position="14"/>
    </location>
</feature>
<sequence>MKCTRHGGEGRKWGESSTKLSGNTCMAPMLARLQVKDGLNKREKKWYSQRDWRKGDTKKQMEWGQNLSGITYKERSETKTHQVTFGSREEGALLDVEGASSCYCPPGQFPNCAFTKFSSRGARRMNDVLLNPYIIEEKIIELFA</sequence>
<name>A0A1D1XSW8_9ARAE</name>
<protein>
    <submittedName>
        <fullName evidence="2">UDP-N-acetylglucosamine--N-acetylmuramyl-(Pentapeptide) pyrophosphoryl-undecaprenol N-acetylglucosamine transferase</fullName>
    </submittedName>
</protein>
<dbReference type="EMBL" id="GDJX01022476">
    <property type="protein sequence ID" value="JAT45460.1"/>
    <property type="molecule type" value="Transcribed_RNA"/>
</dbReference>
<evidence type="ECO:0000313" key="2">
    <source>
        <dbReference type="EMBL" id="JAT45460.1"/>
    </source>
</evidence>
<dbReference type="GO" id="GO:0016740">
    <property type="term" value="F:transferase activity"/>
    <property type="evidence" value="ECO:0007669"/>
    <property type="project" value="UniProtKB-KW"/>
</dbReference>
<reference evidence="2" key="1">
    <citation type="submission" date="2015-07" db="EMBL/GenBank/DDBJ databases">
        <title>Transcriptome Assembly of Anthurium amnicola.</title>
        <authorList>
            <person name="Suzuki J."/>
        </authorList>
    </citation>
    <scope>NUCLEOTIDE SEQUENCE</scope>
</reference>
<evidence type="ECO:0000313" key="3">
    <source>
        <dbReference type="EMBL" id="JAT53458.1"/>
    </source>
</evidence>
<gene>
    <name evidence="2" type="primary">murG_12</name>
    <name evidence="3" type="synonym">murG_27</name>
    <name evidence="2" type="ORF">g.92891</name>
    <name evidence="3" type="ORF">g.92904</name>
</gene>
<keyword evidence="2" id="KW-0808">Transferase</keyword>
<accession>A0A1D1XSW8</accession>
<dbReference type="AlphaFoldDB" id="A0A1D1XSW8"/>